<proteinExistence type="predicted"/>
<reference evidence="2 3" key="1">
    <citation type="submission" date="2023-09" db="EMBL/GenBank/DDBJ databases">
        <authorList>
            <person name="Rey-Velasco X."/>
        </authorList>
    </citation>
    <scope>NUCLEOTIDE SEQUENCE [LARGE SCALE GENOMIC DNA]</scope>
    <source>
        <strain evidence="2 3">P007</strain>
    </source>
</reference>
<comment type="caution">
    <text evidence="2">The sequence shown here is derived from an EMBL/GenBank/DDBJ whole genome shotgun (WGS) entry which is preliminary data.</text>
</comment>
<evidence type="ECO:0000313" key="2">
    <source>
        <dbReference type="EMBL" id="MDT0621892.1"/>
    </source>
</evidence>
<dbReference type="InterPro" id="IPR025250">
    <property type="entry name" value="DUF4199"/>
</dbReference>
<keyword evidence="3" id="KW-1185">Reference proteome</keyword>
<organism evidence="2 3">
    <name type="scientific">Croceitalea vernalis</name>
    <dbReference type="NCBI Taxonomy" id="3075599"/>
    <lineage>
        <taxon>Bacteria</taxon>
        <taxon>Pseudomonadati</taxon>
        <taxon>Bacteroidota</taxon>
        <taxon>Flavobacteriia</taxon>
        <taxon>Flavobacteriales</taxon>
        <taxon>Flavobacteriaceae</taxon>
        <taxon>Croceitalea</taxon>
    </lineage>
</organism>
<evidence type="ECO:0000256" key="1">
    <source>
        <dbReference type="SAM" id="Phobius"/>
    </source>
</evidence>
<dbReference type="RefSeq" id="WP_311387867.1">
    <property type="nucleotide sequence ID" value="NZ_JAVRHU010000002.1"/>
</dbReference>
<sequence length="174" mass="19198">MEEKKLKVGQYALKFGLIAGGISLLFSLMLFFQGMHYEQSTVATVVGIAIVFGVIAFGINQFKKDNEGFLKLGQALKLGTGIALVGAIIGLIYYALLSNDIIEPGFMEKATAIAKEKTFAENPQLTQEQWDQGMEMQNKFKFLAYPFILIFNIIIGLVAGLIFGLIMKKDKPGY</sequence>
<keyword evidence="1" id="KW-1133">Transmembrane helix</keyword>
<feature type="transmembrane region" description="Helical" evidence="1">
    <location>
        <begin position="143"/>
        <end position="166"/>
    </location>
</feature>
<keyword evidence="1" id="KW-0812">Transmembrane</keyword>
<name>A0ABU3BI96_9FLAO</name>
<keyword evidence="1" id="KW-0472">Membrane</keyword>
<dbReference type="Pfam" id="PF13858">
    <property type="entry name" value="DUF4199"/>
    <property type="match status" value="1"/>
</dbReference>
<accession>A0ABU3BI96</accession>
<dbReference type="EMBL" id="JAVRHU010000002">
    <property type="protein sequence ID" value="MDT0621892.1"/>
    <property type="molecule type" value="Genomic_DNA"/>
</dbReference>
<feature type="transmembrane region" description="Helical" evidence="1">
    <location>
        <begin position="12"/>
        <end position="35"/>
    </location>
</feature>
<gene>
    <name evidence="2" type="ORF">RM520_09650</name>
</gene>
<evidence type="ECO:0000313" key="3">
    <source>
        <dbReference type="Proteomes" id="UP001250662"/>
    </source>
</evidence>
<feature type="transmembrane region" description="Helical" evidence="1">
    <location>
        <begin position="74"/>
        <end position="96"/>
    </location>
</feature>
<protein>
    <submittedName>
        <fullName evidence="2">DUF4199 domain-containing protein</fullName>
    </submittedName>
</protein>
<feature type="transmembrane region" description="Helical" evidence="1">
    <location>
        <begin position="41"/>
        <end position="62"/>
    </location>
</feature>
<dbReference type="Proteomes" id="UP001250662">
    <property type="component" value="Unassembled WGS sequence"/>
</dbReference>